<dbReference type="InterPro" id="IPR024078">
    <property type="entry name" value="LmbE-like_dom_sf"/>
</dbReference>
<dbReference type="InterPro" id="IPR003737">
    <property type="entry name" value="GlcNAc_PI_deacetylase-related"/>
</dbReference>
<dbReference type="PANTHER" id="PTHR12993:SF11">
    <property type="entry name" value="N-ACETYLGLUCOSAMINYL-PHOSPHATIDYLINOSITOL DE-N-ACETYLASE"/>
    <property type="match status" value="1"/>
</dbReference>
<proteinExistence type="predicted"/>
<evidence type="ECO:0000313" key="2">
    <source>
        <dbReference type="Proteomes" id="UP000253090"/>
    </source>
</evidence>
<dbReference type="Gene3D" id="3.40.50.10320">
    <property type="entry name" value="LmbE-like"/>
    <property type="match status" value="1"/>
</dbReference>
<comment type="caution">
    <text evidence="1">The sequence shown here is derived from an EMBL/GenBank/DDBJ whole genome shotgun (WGS) entry which is preliminary data.</text>
</comment>
<dbReference type="Proteomes" id="UP000253090">
    <property type="component" value="Unassembled WGS sequence"/>
</dbReference>
<evidence type="ECO:0000313" key="1">
    <source>
        <dbReference type="EMBL" id="RCX20701.1"/>
    </source>
</evidence>
<keyword evidence="2" id="KW-1185">Reference proteome</keyword>
<dbReference type="SUPFAM" id="SSF102588">
    <property type="entry name" value="LmbE-like"/>
    <property type="match status" value="1"/>
</dbReference>
<dbReference type="AlphaFoldDB" id="A0A369BH16"/>
<reference evidence="1 2" key="1">
    <citation type="submission" date="2018-07" db="EMBL/GenBank/DDBJ databases">
        <title>Genomic Encyclopedia of Type Strains, Phase III (KMG-III): the genomes of soil and plant-associated and newly described type strains.</title>
        <authorList>
            <person name="Whitman W."/>
        </authorList>
    </citation>
    <scope>NUCLEOTIDE SEQUENCE [LARGE SCALE GENOMIC DNA]</scope>
    <source>
        <strain evidence="1 2">CECT 8333</strain>
    </source>
</reference>
<dbReference type="PANTHER" id="PTHR12993">
    <property type="entry name" value="N-ACETYLGLUCOSAMINYL-PHOSPHATIDYLINOSITOL DE-N-ACETYLASE-RELATED"/>
    <property type="match status" value="1"/>
</dbReference>
<gene>
    <name evidence="1" type="ORF">DFP94_103434</name>
</gene>
<dbReference type="Pfam" id="PF02585">
    <property type="entry name" value="PIG-L"/>
    <property type="match status" value="1"/>
</dbReference>
<accession>A0A369BH16</accession>
<dbReference type="RefSeq" id="WP_114496747.1">
    <property type="nucleotide sequence ID" value="NZ_QPJW01000003.1"/>
</dbReference>
<sequence>MNDMNQSKARKLLAVFAHPDDETFICGGTLAKYAAEGVEITLVSATRGEMGRRMGNPPYLNRETIAAAREKELQAACDSLGIGRLMFLDIRDKTVEFIDEESLTARIENLIQDIAPDVVLTFHEKLGGHPDHCSIGKATTAAYHRARCKGALYFISFGDRMEHPEPYGYAPEDILKIDVSDHLESKLAAFRAHRCQSEIDEWVWLPDSEALDRFGKVEYFINGDASAPILNSGDLFQPAGSRPVMAGVNH</sequence>
<dbReference type="EMBL" id="QPJW01000003">
    <property type="protein sequence ID" value="RCX20701.1"/>
    <property type="molecule type" value="Genomic_DNA"/>
</dbReference>
<organism evidence="1 2">
    <name type="scientific">Fontibacillus phaseoli</name>
    <dbReference type="NCBI Taxonomy" id="1416533"/>
    <lineage>
        <taxon>Bacteria</taxon>
        <taxon>Bacillati</taxon>
        <taxon>Bacillota</taxon>
        <taxon>Bacilli</taxon>
        <taxon>Bacillales</taxon>
        <taxon>Paenibacillaceae</taxon>
        <taxon>Fontibacillus</taxon>
    </lineage>
</organism>
<dbReference type="GO" id="GO:0016811">
    <property type="term" value="F:hydrolase activity, acting on carbon-nitrogen (but not peptide) bonds, in linear amides"/>
    <property type="evidence" value="ECO:0007669"/>
    <property type="project" value="TreeGrafter"/>
</dbReference>
<protein>
    <submittedName>
        <fullName evidence="1">Bacillithiol biosynthesis deacetylase BshB2</fullName>
    </submittedName>
</protein>
<name>A0A369BH16_9BACL</name>
<dbReference type="OrthoDB" id="9790023at2"/>